<dbReference type="InterPro" id="IPR013529">
    <property type="entry name" value="Glyco_hydro_42_N"/>
</dbReference>
<comment type="caution">
    <text evidence="4">The sequence shown here is derived from an EMBL/GenBank/DDBJ whole genome shotgun (WGS) entry which is preliminary data.</text>
</comment>
<dbReference type="EMBL" id="AMGV01000004">
    <property type="protein sequence ID" value="KEF58463.1"/>
    <property type="molecule type" value="Genomic_DNA"/>
</dbReference>
<dbReference type="RefSeq" id="XP_013261053.1">
    <property type="nucleotide sequence ID" value="XM_013405599.1"/>
</dbReference>
<sequence>MKAMNVNTLLGAVTWEMIEPVEGKFDFSELDKVVLGARREGLHLVLLWFGSFKNALSTYAPGWLKKDVIRFPRVHIKDENGRLKTIELVSPFNQNAWAADSKARDRSSGATKAFNSPVPDDLLSYLRSQEKLHPMFTKPWPSFQDASSQRQNTSWESVFGTGIAAEEIFMVNAFSSCISRVAAAGRAEPGIPLYTKTWLKFDDPCVLEIAGIQLGNGKPAVAGSGAKAGVYSSGGPVPHALDIWNFHTVQSGTLDYISPDLYLHNYDWVCCQYRYKNNPLFIPEQKADLAGARRIWLAYGSHGAIGCSIHGIDTVNMDAKGQEAWTRSYVLLNSMSCYIPEVQAERPDSMFGFFFVSMTLASQRIRTNSVRRSTTVRWKLLSRGPSCLATLHLVTVSSFIRVNIGFC</sequence>
<dbReference type="STRING" id="1182545.A0A072PGN1"/>
<dbReference type="Proteomes" id="UP000027920">
    <property type="component" value="Unassembled WGS sequence"/>
</dbReference>
<dbReference type="InterPro" id="IPR017853">
    <property type="entry name" value="GH"/>
</dbReference>
<feature type="domain" description="Glycoside hydrolase family 42 N-terminal" evidence="3">
    <location>
        <begin position="1"/>
        <end position="83"/>
    </location>
</feature>
<dbReference type="OrthoDB" id="1657402at2759"/>
<keyword evidence="2" id="KW-0326">Glycosidase</keyword>
<dbReference type="HOGENOM" id="CLU_676193_0_0_1"/>
<evidence type="ECO:0000256" key="1">
    <source>
        <dbReference type="ARBA" id="ARBA00022801"/>
    </source>
</evidence>
<reference evidence="4 5" key="1">
    <citation type="submission" date="2013-03" db="EMBL/GenBank/DDBJ databases">
        <title>The Genome Sequence of Exophiala aquamarina CBS 119918.</title>
        <authorList>
            <consortium name="The Broad Institute Genomics Platform"/>
            <person name="Cuomo C."/>
            <person name="de Hoog S."/>
            <person name="Gorbushina A."/>
            <person name="Walker B."/>
            <person name="Young S.K."/>
            <person name="Zeng Q."/>
            <person name="Gargeya S."/>
            <person name="Fitzgerald M."/>
            <person name="Haas B."/>
            <person name="Abouelleil A."/>
            <person name="Allen A.W."/>
            <person name="Alvarado L."/>
            <person name="Arachchi H.M."/>
            <person name="Berlin A.M."/>
            <person name="Chapman S.B."/>
            <person name="Gainer-Dewar J."/>
            <person name="Goldberg J."/>
            <person name="Griggs A."/>
            <person name="Gujja S."/>
            <person name="Hansen M."/>
            <person name="Howarth C."/>
            <person name="Imamovic A."/>
            <person name="Ireland A."/>
            <person name="Larimer J."/>
            <person name="McCowan C."/>
            <person name="Murphy C."/>
            <person name="Pearson M."/>
            <person name="Poon T.W."/>
            <person name="Priest M."/>
            <person name="Roberts A."/>
            <person name="Saif S."/>
            <person name="Shea T."/>
            <person name="Sisk P."/>
            <person name="Sykes S."/>
            <person name="Wortman J."/>
            <person name="Nusbaum C."/>
            <person name="Birren B."/>
        </authorList>
    </citation>
    <scope>NUCLEOTIDE SEQUENCE [LARGE SCALE GENOMIC DNA]</scope>
    <source>
        <strain evidence="4 5">CBS 119918</strain>
    </source>
</reference>
<dbReference type="GO" id="GO:0005975">
    <property type="term" value="P:carbohydrate metabolic process"/>
    <property type="evidence" value="ECO:0007669"/>
    <property type="project" value="InterPro"/>
</dbReference>
<dbReference type="AlphaFoldDB" id="A0A072PGN1"/>
<protein>
    <recommendedName>
        <fullName evidence="3">Glycoside hydrolase family 42 N-terminal domain-containing protein</fullName>
    </recommendedName>
</protein>
<evidence type="ECO:0000256" key="2">
    <source>
        <dbReference type="ARBA" id="ARBA00023295"/>
    </source>
</evidence>
<gene>
    <name evidence="4" type="ORF">A1O9_06389</name>
</gene>
<dbReference type="Pfam" id="PF02449">
    <property type="entry name" value="Glyco_hydro_42"/>
    <property type="match status" value="1"/>
</dbReference>
<name>A0A072PGN1_9EURO</name>
<evidence type="ECO:0000313" key="5">
    <source>
        <dbReference type="Proteomes" id="UP000027920"/>
    </source>
</evidence>
<dbReference type="GeneID" id="25281306"/>
<keyword evidence="1" id="KW-0378">Hydrolase</keyword>
<keyword evidence="5" id="KW-1185">Reference proteome</keyword>
<evidence type="ECO:0000259" key="3">
    <source>
        <dbReference type="Pfam" id="PF02449"/>
    </source>
</evidence>
<dbReference type="SUPFAM" id="SSF51445">
    <property type="entry name" value="(Trans)glycosidases"/>
    <property type="match status" value="1"/>
</dbReference>
<dbReference type="GO" id="GO:0009341">
    <property type="term" value="C:beta-galactosidase complex"/>
    <property type="evidence" value="ECO:0007669"/>
    <property type="project" value="InterPro"/>
</dbReference>
<dbReference type="GO" id="GO:0004565">
    <property type="term" value="F:beta-galactosidase activity"/>
    <property type="evidence" value="ECO:0007669"/>
    <property type="project" value="InterPro"/>
</dbReference>
<dbReference type="Gene3D" id="3.20.20.80">
    <property type="entry name" value="Glycosidases"/>
    <property type="match status" value="2"/>
</dbReference>
<proteinExistence type="predicted"/>
<evidence type="ECO:0000313" key="4">
    <source>
        <dbReference type="EMBL" id="KEF58463.1"/>
    </source>
</evidence>
<dbReference type="VEuPathDB" id="FungiDB:A1O9_06389"/>
<organism evidence="4 5">
    <name type="scientific">Exophiala aquamarina CBS 119918</name>
    <dbReference type="NCBI Taxonomy" id="1182545"/>
    <lineage>
        <taxon>Eukaryota</taxon>
        <taxon>Fungi</taxon>
        <taxon>Dikarya</taxon>
        <taxon>Ascomycota</taxon>
        <taxon>Pezizomycotina</taxon>
        <taxon>Eurotiomycetes</taxon>
        <taxon>Chaetothyriomycetidae</taxon>
        <taxon>Chaetothyriales</taxon>
        <taxon>Herpotrichiellaceae</taxon>
        <taxon>Exophiala</taxon>
    </lineage>
</organism>
<accession>A0A072PGN1</accession>